<protein>
    <recommendedName>
        <fullName evidence="5">methionine synthase</fullName>
        <ecNumber evidence="5">2.1.1.13</ecNumber>
    </recommendedName>
    <alternativeName>
        <fullName evidence="16">5-methyltetrahydrofolate--homocysteine methyltransferase</fullName>
    </alternativeName>
</protein>
<dbReference type="GO" id="GO:0008270">
    <property type="term" value="F:zinc ion binding"/>
    <property type="evidence" value="ECO:0007669"/>
    <property type="project" value="InterPro"/>
</dbReference>
<dbReference type="InterPro" id="IPR003759">
    <property type="entry name" value="Cbl-bd_cap"/>
</dbReference>
<dbReference type="InterPro" id="IPR036724">
    <property type="entry name" value="Cobalamin-bd_sf"/>
</dbReference>
<dbReference type="PANTHER" id="PTHR45833:SF1">
    <property type="entry name" value="METHIONINE SYNTHASE"/>
    <property type="match status" value="1"/>
</dbReference>
<evidence type="ECO:0000256" key="15">
    <source>
        <dbReference type="ARBA" id="ARBA00023285"/>
    </source>
</evidence>
<keyword evidence="11" id="KW-0479">Metal-binding</keyword>
<dbReference type="InterPro" id="IPR011822">
    <property type="entry name" value="MetH"/>
</dbReference>
<evidence type="ECO:0000256" key="1">
    <source>
        <dbReference type="ARBA" id="ARBA00001947"/>
    </source>
</evidence>
<dbReference type="Pfam" id="PF02607">
    <property type="entry name" value="B12-binding_2"/>
    <property type="match status" value="1"/>
</dbReference>
<evidence type="ECO:0000256" key="8">
    <source>
        <dbReference type="ARBA" id="ARBA00022628"/>
    </source>
</evidence>
<dbReference type="GO" id="GO:0046653">
    <property type="term" value="P:tetrahydrofolate metabolic process"/>
    <property type="evidence" value="ECO:0007669"/>
    <property type="project" value="TreeGrafter"/>
</dbReference>
<feature type="domain" description="Pterin-binding" evidence="18">
    <location>
        <begin position="367"/>
        <end position="632"/>
    </location>
</feature>
<evidence type="ECO:0000256" key="2">
    <source>
        <dbReference type="ARBA" id="ARBA00001956"/>
    </source>
</evidence>
<comment type="cofactor">
    <cofactor evidence="1">
        <name>Zn(2+)</name>
        <dbReference type="ChEBI" id="CHEBI:29105"/>
    </cofactor>
</comment>
<dbReference type="InterPro" id="IPR033706">
    <property type="entry name" value="Met_synthase_B12-bd"/>
</dbReference>
<evidence type="ECO:0000256" key="16">
    <source>
        <dbReference type="ARBA" id="ARBA00031040"/>
    </source>
</evidence>
<dbReference type="InterPro" id="IPR050554">
    <property type="entry name" value="Met_Synthase/Corrinoid"/>
</dbReference>
<dbReference type="PROSITE" id="PS51332">
    <property type="entry name" value="B12_BINDING"/>
    <property type="match status" value="1"/>
</dbReference>
<evidence type="ECO:0000256" key="13">
    <source>
        <dbReference type="ARBA" id="ARBA00022833"/>
    </source>
</evidence>
<comment type="cofactor">
    <cofactor evidence="2">
        <name>methylcob(III)alamin</name>
        <dbReference type="ChEBI" id="CHEBI:28115"/>
    </cofactor>
</comment>
<dbReference type="GO" id="GO:0008705">
    <property type="term" value="F:methionine synthase activity"/>
    <property type="evidence" value="ECO:0007669"/>
    <property type="project" value="UniProtKB-EC"/>
</dbReference>
<dbReference type="PIRSF" id="PIRSF000381">
    <property type="entry name" value="MetH"/>
    <property type="match status" value="1"/>
</dbReference>
<feature type="domain" description="B12-binding N-terminal" evidence="20">
    <location>
        <begin position="658"/>
        <end position="752"/>
    </location>
</feature>
<evidence type="ECO:0000256" key="6">
    <source>
        <dbReference type="ARBA" id="ARBA00022603"/>
    </source>
</evidence>
<feature type="domain" description="Hcy-binding" evidence="17">
    <location>
        <begin position="16"/>
        <end position="336"/>
    </location>
</feature>
<dbReference type="InterPro" id="IPR036589">
    <property type="entry name" value="HCY_dom_sf"/>
</dbReference>
<evidence type="ECO:0000259" key="17">
    <source>
        <dbReference type="PROSITE" id="PS50970"/>
    </source>
</evidence>
<dbReference type="InterPro" id="IPR003726">
    <property type="entry name" value="HCY_dom"/>
</dbReference>
<dbReference type="CDD" id="cd02069">
    <property type="entry name" value="methionine_synthase_B12_BD"/>
    <property type="match status" value="1"/>
</dbReference>
<keyword evidence="6" id="KW-0489">Methyltransferase</keyword>
<dbReference type="InterPro" id="IPR000489">
    <property type="entry name" value="Pterin-binding_dom"/>
</dbReference>
<dbReference type="GO" id="GO:0032259">
    <property type="term" value="P:methylation"/>
    <property type="evidence" value="ECO:0007669"/>
    <property type="project" value="UniProtKB-KW"/>
</dbReference>
<evidence type="ECO:0000256" key="9">
    <source>
        <dbReference type="ARBA" id="ARBA00022679"/>
    </source>
</evidence>
<evidence type="ECO:0000256" key="3">
    <source>
        <dbReference type="ARBA" id="ARBA00005178"/>
    </source>
</evidence>
<sequence>MNRSHHYSKEEVSDSRSTLKRLLNDRIVLLDGATGTMIQALNLDEQDFRGDILKNHTCDVKGNYDILNITKPGVIRDIHRAYLKSGADIIETNTFNSTTISQADYFTEDFVYELNFEGAKLASQVIEDEKKQQPDRAMFVAGVLGPTNRTTSISPDVNDPGFRNIGFDELAAAYAQSTGALIDGGVDLLMVETVFDTLNAKAAIFAVKEVLSERGLDIPLMISGTITDASGRTLSGQTPEAFWYSIAHAHPFIVGFNCALGAADLRPHIQALSRIADTYISIHPNAGLPNAFGEYEDQPHYMADLIGEFAESGLVNIVGGCCGTSPEHVDAIRKRVGGIRPRQVPSIEACCTLSGMEPLIINDVTGFVNIGERTNVAGSARFKKLIIEGDLETALDVARQQVDNGAQIIDVNMDEAMLDSVAVMDRFLKLVASEPDISRVPVMIDSSKWEVIEAGLKCVQGKSVVNSISLKEGEPLFKEQAKKIQYYGAAAIVMAFDEIGQADSYDRMISICHRSYKILTEEVGFPPQDIIFDPNIFPVATGLEEHRNFSADYIKAVRYIKKELPHALVSGGVSNVSFSFRGSNAVREALHAVFLYHAVKAGMDMGIVNAGQLAIYSDLDEDLRNRAEDVILNRRDDATECLIAIAGDAKGVVSKKAGDFKWRKKAVSERLGHALVHGITDFIIEDTEEARLDSEKPIDVIEGPLMDGMNIVGDLFGSGQMFLPQVVKSARVMKLAVAHLIPFIEEEHEASGTSLNKGKILLATVKGDVHDIGKNIVGVVLQCNNYEVIDLGVMVPYEKIAEEANINEVDVIGLSGLITPSLEEMVTVANELTRKDFSIPLLIGGATTSKTHTAVKIAPNYQ</sequence>
<proteinExistence type="inferred from homology"/>
<dbReference type="InterPro" id="IPR006158">
    <property type="entry name" value="Cobalamin-bd"/>
</dbReference>
<keyword evidence="9" id="KW-0808">Transferase</keyword>
<feature type="domain" description="B12-binding" evidence="19">
    <location>
        <begin position="757"/>
        <end position="862"/>
    </location>
</feature>
<dbReference type="PROSITE" id="PS50970">
    <property type="entry name" value="HCY"/>
    <property type="match status" value="1"/>
</dbReference>
<evidence type="ECO:0000259" key="18">
    <source>
        <dbReference type="PROSITE" id="PS50972"/>
    </source>
</evidence>
<evidence type="ECO:0000259" key="19">
    <source>
        <dbReference type="PROSITE" id="PS51332"/>
    </source>
</evidence>
<comment type="pathway">
    <text evidence="3">Amino-acid biosynthesis; L-methionine biosynthesis via de novo pathway; L-methionine from L-homocysteine (MetH route): step 1/1.</text>
</comment>
<dbReference type="InterPro" id="IPR011005">
    <property type="entry name" value="Dihydropteroate_synth-like_sf"/>
</dbReference>
<dbReference type="SUPFAM" id="SSF47644">
    <property type="entry name" value="Methionine synthase domain"/>
    <property type="match status" value="1"/>
</dbReference>
<dbReference type="SUPFAM" id="SSF82282">
    <property type="entry name" value="Homocysteine S-methyltransferase"/>
    <property type="match status" value="1"/>
</dbReference>
<dbReference type="AlphaFoldDB" id="A0A381Z735"/>
<evidence type="ECO:0000256" key="5">
    <source>
        <dbReference type="ARBA" id="ARBA00012032"/>
    </source>
</evidence>
<keyword evidence="13" id="KW-0862">Zinc</keyword>
<dbReference type="PROSITE" id="PS50972">
    <property type="entry name" value="PTERIN_BINDING"/>
    <property type="match status" value="1"/>
</dbReference>
<dbReference type="Gene3D" id="3.20.20.20">
    <property type="entry name" value="Dihydropteroate synthase-like"/>
    <property type="match status" value="1"/>
</dbReference>
<keyword evidence="15" id="KW-0170">Cobalt</keyword>
<dbReference type="InterPro" id="IPR036594">
    <property type="entry name" value="Meth_synthase_dom"/>
</dbReference>
<dbReference type="PANTHER" id="PTHR45833">
    <property type="entry name" value="METHIONINE SYNTHASE"/>
    <property type="match status" value="1"/>
</dbReference>
<evidence type="ECO:0000259" key="20">
    <source>
        <dbReference type="PROSITE" id="PS51337"/>
    </source>
</evidence>
<dbReference type="FunFam" id="3.20.20.20:FF:000002">
    <property type="entry name" value="Methionine synthase"/>
    <property type="match status" value="1"/>
</dbReference>
<dbReference type="PROSITE" id="PS51337">
    <property type="entry name" value="B12_BINDING_NTER"/>
    <property type="match status" value="1"/>
</dbReference>
<comment type="similarity">
    <text evidence="4">Belongs to the vitamin-B12 dependent methionine synthase family.</text>
</comment>
<keyword evidence="10" id="KW-0949">S-adenosyl-L-methionine</keyword>
<organism evidence="21">
    <name type="scientific">marine metagenome</name>
    <dbReference type="NCBI Taxonomy" id="408172"/>
    <lineage>
        <taxon>unclassified sequences</taxon>
        <taxon>metagenomes</taxon>
        <taxon>ecological metagenomes</taxon>
    </lineage>
</organism>
<dbReference type="Gene3D" id="1.10.1240.10">
    <property type="entry name" value="Methionine synthase domain"/>
    <property type="match status" value="1"/>
</dbReference>
<evidence type="ECO:0000256" key="12">
    <source>
        <dbReference type="ARBA" id="ARBA00022737"/>
    </source>
</evidence>
<gene>
    <name evidence="21" type="ORF">METZ01_LOCUS137447</name>
</gene>
<dbReference type="Pfam" id="PF02574">
    <property type="entry name" value="S-methyl_trans"/>
    <property type="match status" value="1"/>
</dbReference>
<dbReference type="UniPathway" id="UPA00051">
    <property type="reaction ID" value="UER00081"/>
</dbReference>
<dbReference type="NCBIfam" id="TIGR02082">
    <property type="entry name" value="metH"/>
    <property type="match status" value="1"/>
</dbReference>
<reference evidence="21" key="1">
    <citation type="submission" date="2018-05" db="EMBL/GenBank/DDBJ databases">
        <authorList>
            <person name="Lanie J.A."/>
            <person name="Ng W.-L."/>
            <person name="Kazmierczak K.M."/>
            <person name="Andrzejewski T.M."/>
            <person name="Davidsen T.M."/>
            <person name="Wayne K.J."/>
            <person name="Tettelin H."/>
            <person name="Glass J.I."/>
            <person name="Rusch D."/>
            <person name="Podicherti R."/>
            <person name="Tsui H.-C.T."/>
            <person name="Winkler M.E."/>
        </authorList>
    </citation>
    <scope>NUCLEOTIDE SEQUENCE</scope>
</reference>
<dbReference type="GO" id="GO:0005829">
    <property type="term" value="C:cytosol"/>
    <property type="evidence" value="ECO:0007669"/>
    <property type="project" value="TreeGrafter"/>
</dbReference>
<evidence type="ECO:0000256" key="14">
    <source>
        <dbReference type="ARBA" id="ARBA00023167"/>
    </source>
</evidence>
<keyword evidence="8" id="KW-0846">Cobalamin</keyword>
<keyword evidence="7" id="KW-0028">Amino-acid biosynthesis</keyword>
<evidence type="ECO:0000256" key="7">
    <source>
        <dbReference type="ARBA" id="ARBA00022605"/>
    </source>
</evidence>
<dbReference type="FunFam" id="3.20.20.330:FF:000001">
    <property type="entry name" value="Methionine synthase"/>
    <property type="match status" value="1"/>
</dbReference>
<name>A0A381Z735_9ZZZZ</name>
<dbReference type="EMBL" id="UINC01020054">
    <property type="protein sequence ID" value="SVA84593.1"/>
    <property type="molecule type" value="Genomic_DNA"/>
</dbReference>
<dbReference type="EC" id="2.1.1.13" evidence="5"/>
<dbReference type="Pfam" id="PF02310">
    <property type="entry name" value="B12-binding"/>
    <property type="match status" value="1"/>
</dbReference>
<dbReference type="GO" id="GO:0050667">
    <property type="term" value="P:homocysteine metabolic process"/>
    <property type="evidence" value="ECO:0007669"/>
    <property type="project" value="TreeGrafter"/>
</dbReference>
<dbReference type="Gene3D" id="3.20.20.330">
    <property type="entry name" value="Homocysteine-binding-like domain"/>
    <property type="match status" value="1"/>
</dbReference>
<dbReference type="SUPFAM" id="SSF51717">
    <property type="entry name" value="Dihydropteroate synthetase-like"/>
    <property type="match status" value="1"/>
</dbReference>
<keyword evidence="12" id="KW-0677">Repeat</keyword>
<evidence type="ECO:0000256" key="11">
    <source>
        <dbReference type="ARBA" id="ARBA00022723"/>
    </source>
</evidence>
<dbReference type="SMART" id="SM01018">
    <property type="entry name" value="B12-binding_2"/>
    <property type="match status" value="1"/>
</dbReference>
<dbReference type="GO" id="GO:0031419">
    <property type="term" value="F:cobalamin binding"/>
    <property type="evidence" value="ECO:0007669"/>
    <property type="project" value="UniProtKB-KW"/>
</dbReference>
<dbReference type="FunFam" id="1.10.1240.10:FF:000001">
    <property type="entry name" value="Methionine synthase"/>
    <property type="match status" value="1"/>
</dbReference>
<dbReference type="Gene3D" id="3.40.50.280">
    <property type="entry name" value="Cobalamin-binding domain"/>
    <property type="match status" value="1"/>
</dbReference>
<dbReference type="Pfam" id="PF00809">
    <property type="entry name" value="Pterin_bind"/>
    <property type="match status" value="1"/>
</dbReference>
<dbReference type="SUPFAM" id="SSF52242">
    <property type="entry name" value="Cobalamin (vitamin B12)-binding domain"/>
    <property type="match status" value="1"/>
</dbReference>
<dbReference type="CDD" id="cd00740">
    <property type="entry name" value="MeTr"/>
    <property type="match status" value="1"/>
</dbReference>
<accession>A0A381Z735</accession>
<keyword evidence="14" id="KW-0486">Methionine biosynthesis</keyword>
<evidence type="ECO:0000256" key="4">
    <source>
        <dbReference type="ARBA" id="ARBA00010398"/>
    </source>
</evidence>
<evidence type="ECO:0000313" key="21">
    <source>
        <dbReference type="EMBL" id="SVA84593.1"/>
    </source>
</evidence>
<evidence type="ECO:0000256" key="10">
    <source>
        <dbReference type="ARBA" id="ARBA00022691"/>
    </source>
</evidence>
<feature type="non-terminal residue" evidence="21">
    <location>
        <position position="862"/>
    </location>
</feature>